<feature type="transmembrane region" description="Helical" evidence="12">
    <location>
        <begin position="270"/>
        <end position="291"/>
    </location>
</feature>
<evidence type="ECO:0000256" key="8">
    <source>
        <dbReference type="ARBA" id="ARBA00023133"/>
    </source>
</evidence>
<evidence type="ECO:0000256" key="5">
    <source>
        <dbReference type="ARBA" id="ARBA00022989"/>
    </source>
</evidence>
<protein>
    <submittedName>
        <fullName evidence="13">Cytochrome oxidase assembly protein</fullName>
    </submittedName>
</protein>
<feature type="transmembrane region" description="Helical" evidence="12">
    <location>
        <begin position="170"/>
        <end position="196"/>
    </location>
</feature>
<keyword evidence="7" id="KW-0408">Iron</keyword>
<evidence type="ECO:0000256" key="2">
    <source>
        <dbReference type="ARBA" id="ARBA00022475"/>
    </source>
</evidence>
<dbReference type="PANTHER" id="PTHR35457">
    <property type="entry name" value="HEME A SYNTHASE"/>
    <property type="match status" value="1"/>
</dbReference>
<keyword evidence="9 12" id="KW-0472">Membrane</keyword>
<keyword evidence="10" id="KW-1015">Disulfide bond</keyword>
<evidence type="ECO:0000256" key="10">
    <source>
        <dbReference type="ARBA" id="ARBA00023157"/>
    </source>
</evidence>
<accession>A0A398C5Q3</accession>
<feature type="transmembrane region" description="Helical" evidence="12">
    <location>
        <begin position="240"/>
        <end position="258"/>
    </location>
</feature>
<keyword evidence="5 12" id="KW-1133">Transmembrane helix</keyword>
<dbReference type="Proteomes" id="UP000266302">
    <property type="component" value="Unassembled WGS sequence"/>
</dbReference>
<evidence type="ECO:0000256" key="4">
    <source>
        <dbReference type="ARBA" id="ARBA00022723"/>
    </source>
</evidence>
<sequence>MLLPPLPPSTDPFGRRRTLLQRAAWLCALLVLVVTGLSAFLRHSSAGLDCTPWPACHARAARAEAARAPPSAAEHTARAVHRAVASSLLLLLAAMAAFAWRRSLRLAAEGRVVLVALGLVLFLAVLGPFTANTRAPAVTLGNLLGGLLLFAACVRLAVPPGAMGEQQRQRLHLWSVVAGLVLLLQIGLGALVSAGYAGLSCPQLSSCRPGADGWAALKLWLPPGEGAGMPEYAAGMGVHLLHRLATLATLTALGMLALSAWQAKRRREAALLMALAALQVELGVTLVLAQLPLAAALAHNLLAALLLGTVAALAARSAPLSPRL</sequence>
<feature type="transmembrane region" description="Helical" evidence="12">
    <location>
        <begin position="79"/>
        <end position="100"/>
    </location>
</feature>
<keyword evidence="4" id="KW-0479">Metal-binding</keyword>
<dbReference type="GO" id="GO:0046872">
    <property type="term" value="F:metal ion binding"/>
    <property type="evidence" value="ECO:0007669"/>
    <property type="project" value="UniProtKB-KW"/>
</dbReference>
<reference evidence="13 14" key="1">
    <citation type="submission" date="2018-09" db="EMBL/GenBank/DDBJ databases">
        <title>Draft genome of Simplicispira sp. NY-02.</title>
        <authorList>
            <person name="Im W.T."/>
        </authorList>
    </citation>
    <scope>NUCLEOTIDE SEQUENCE [LARGE SCALE GENOMIC DNA]</scope>
    <source>
        <strain evidence="13 14">NY-02</strain>
    </source>
</reference>
<keyword evidence="8" id="KW-0350">Heme biosynthesis</keyword>
<evidence type="ECO:0000256" key="9">
    <source>
        <dbReference type="ARBA" id="ARBA00023136"/>
    </source>
</evidence>
<feature type="transmembrane region" description="Helical" evidence="12">
    <location>
        <begin position="137"/>
        <end position="158"/>
    </location>
</feature>
<comment type="caution">
    <text evidence="13">The sequence shown here is derived from an EMBL/GenBank/DDBJ whole genome shotgun (WGS) entry which is preliminary data.</text>
</comment>
<evidence type="ECO:0000256" key="1">
    <source>
        <dbReference type="ARBA" id="ARBA00004141"/>
    </source>
</evidence>
<proteinExistence type="predicted"/>
<evidence type="ECO:0000256" key="6">
    <source>
        <dbReference type="ARBA" id="ARBA00023002"/>
    </source>
</evidence>
<comment type="subcellular location">
    <subcellularLocation>
        <location evidence="1">Membrane</location>
        <topology evidence="1">Multi-pass membrane protein</topology>
    </subcellularLocation>
</comment>
<evidence type="ECO:0000256" key="12">
    <source>
        <dbReference type="SAM" id="Phobius"/>
    </source>
</evidence>
<feature type="transmembrane region" description="Helical" evidence="12">
    <location>
        <begin position="23"/>
        <end position="41"/>
    </location>
</feature>
<dbReference type="AlphaFoldDB" id="A0A398C5Q3"/>
<evidence type="ECO:0000313" key="14">
    <source>
        <dbReference type="Proteomes" id="UP000266302"/>
    </source>
</evidence>
<evidence type="ECO:0000313" key="13">
    <source>
        <dbReference type="EMBL" id="RID97534.1"/>
    </source>
</evidence>
<feature type="transmembrane region" description="Helical" evidence="12">
    <location>
        <begin position="297"/>
        <end position="315"/>
    </location>
</feature>
<dbReference type="GO" id="GO:0016491">
    <property type="term" value="F:oxidoreductase activity"/>
    <property type="evidence" value="ECO:0007669"/>
    <property type="project" value="UniProtKB-KW"/>
</dbReference>
<keyword evidence="3 12" id="KW-0812">Transmembrane</keyword>
<name>A0A398C5Q3_9BURK</name>
<dbReference type="InterPro" id="IPR050450">
    <property type="entry name" value="COX15/CtaA_HemeA_synthase"/>
</dbReference>
<evidence type="ECO:0000256" key="11">
    <source>
        <dbReference type="ARBA" id="ARBA00023444"/>
    </source>
</evidence>
<feature type="transmembrane region" description="Helical" evidence="12">
    <location>
        <begin position="112"/>
        <end position="131"/>
    </location>
</feature>
<comment type="pathway">
    <text evidence="11">Porphyrin-containing compound metabolism.</text>
</comment>
<dbReference type="EMBL" id="QXJC01000006">
    <property type="protein sequence ID" value="RID97534.1"/>
    <property type="molecule type" value="Genomic_DNA"/>
</dbReference>
<keyword evidence="14" id="KW-1185">Reference proteome</keyword>
<organism evidence="13 14">
    <name type="scientific">Simplicispira hankyongi</name>
    <dbReference type="NCBI Taxonomy" id="2315688"/>
    <lineage>
        <taxon>Bacteria</taxon>
        <taxon>Pseudomonadati</taxon>
        <taxon>Pseudomonadota</taxon>
        <taxon>Betaproteobacteria</taxon>
        <taxon>Burkholderiales</taxon>
        <taxon>Comamonadaceae</taxon>
        <taxon>Simplicispira</taxon>
    </lineage>
</organism>
<evidence type="ECO:0000256" key="7">
    <source>
        <dbReference type="ARBA" id="ARBA00023004"/>
    </source>
</evidence>
<evidence type="ECO:0000256" key="3">
    <source>
        <dbReference type="ARBA" id="ARBA00022692"/>
    </source>
</evidence>
<dbReference type="InterPro" id="IPR003780">
    <property type="entry name" value="COX15/CtaA_fam"/>
</dbReference>
<dbReference type="GO" id="GO:0006784">
    <property type="term" value="P:heme A biosynthetic process"/>
    <property type="evidence" value="ECO:0007669"/>
    <property type="project" value="InterPro"/>
</dbReference>
<dbReference type="PANTHER" id="PTHR35457:SF1">
    <property type="entry name" value="HEME A SYNTHASE"/>
    <property type="match status" value="1"/>
</dbReference>
<dbReference type="Pfam" id="PF02628">
    <property type="entry name" value="COX15-CtaA"/>
    <property type="match status" value="1"/>
</dbReference>
<keyword evidence="2" id="KW-1003">Cell membrane</keyword>
<keyword evidence="6" id="KW-0560">Oxidoreductase</keyword>
<gene>
    <name evidence="13" type="ORF">D3F03_13435</name>
</gene>
<dbReference type="GO" id="GO:0016020">
    <property type="term" value="C:membrane"/>
    <property type="evidence" value="ECO:0007669"/>
    <property type="project" value="UniProtKB-SubCell"/>
</dbReference>